<sequence length="380" mass="42210">MHGRPIPGNYLFEAVKDLEAIVMAANARIALVIPGILRAARDLDSAVILELAKSECDLDGGYTGLTPETFAAECKKAAKQVGWDIWALHADHLPVKKGSQEEMDKLKALIDAQIKAGYTSFAVDASFLFDLQGKTVADQLKKNIECTTHMVKWLQQRMGKTPFGLEVEVGEVGWKDQHGMIITKPEEATTFVKALNANGVFPHVLATSNGSTHGNLYDDRGMPIEQLSIDLPRTLEIAQALERLGQKVRIAQHGVTGTPRHLIATQFPKKYISKANVGTFWMNLVYDVFKVCEPGLYQDIWDWTLKAYGGEARKKGMKSDVEVFGKYGKFAIKEFFTRIYSVRQSTKDTIEALVYSEARIFMTAFNSQGSAAAVRKLMTK</sequence>
<dbReference type="GO" id="GO:0008270">
    <property type="term" value="F:zinc ion binding"/>
    <property type="evidence" value="ECO:0007669"/>
    <property type="project" value="InterPro"/>
</dbReference>
<dbReference type="PANTHER" id="PTHR30304">
    <property type="entry name" value="D-TAGATOSE-1,6-BISPHOSPHATE ALDOLASE"/>
    <property type="match status" value="1"/>
</dbReference>
<name>A0A7J4JIL6_9ARCH</name>
<dbReference type="Proteomes" id="UP000564964">
    <property type="component" value="Unassembled WGS sequence"/>
</dbReference>
<evidence type="ECO:0000313" key="2">
    <source>
        <dbReference type="Proteomes" id="UP000564964"/>
    </source>
</evidence>
<dbReference type="Gene3D" id="3.20.20.70">
    <property type="entry name" value="Aldolase class I"/>
    <property type="match status" value="1"/>
</dbReference>
<dbReference type="EMBL" id="DUGH01000179">
    <property type="protein sequence ID" value="HIH17194.1"/>
    <property type="molecule type" value="Genomic_DNA"/>
</dbReference>
<proteinExistence type="predicted"/>
<dbReference type="InterPro" id="IPR013785">
    <property type="entry name" value="Aldolase_TIM"/>
</dbReference>
<organism evidence="1 2">
    <name type="scientific">Candidatus Iainarchaeum sp</name>
    <dbReference type="NCBI Taxonomy" id="3101447"/>
    <lineage>
        <taxon>Archaea</taxon>
        <taxon>Candidatus Iainarchaeota</taxon>
        <taxon>Candidatus Iainarchaeia</taxon>
        <taxon>Candidatus Iainarchaeales</taxon>
        <taxon>Candidatus Iainarchaeaceae</taxon>
        <taxon>Candidatus Iainarchaeum</taxon>
    </lineage>
</organism>
<dbReference type="SUPFAM" id="SSF51569">
    <property type="entry name" value="Aldolase"/>
    <property type="match status" value="1"/>
</dbReference>
<dbReference type="PANTHER" id="PTHR30304:SF0">
    <property type="entry name" value="D-TAGATOSE-1,6-BISPHOSPHATE ALDOLASE SUBUNIT GATY-RELATED"/>
    <property type="match status" value="1"/>
</dbReference>
<dbReference type="InterPro" id="IPR000771">
    <property type="entry name" value="FBA_II"/>
</dbReference>
<dbReference type="InterPro" id="IPR050246">
    <property type="entry name" value="Class_II_FBP_aldolase"/>
</dbReference>
<dbReference type="GO" id="GO:0005975">
    <property type="term" value="P:carbohydrate metabolic process"/>
    <property type="evidence" value="ECO:0007669"/>
    <property type="project" value="InterPro"/>
</dbReference>
<dbReference type="GO" id="GO:0016832">
    <property type="term" value="F:aldehyde-lyase activity"/>
    <property type="evidence" value="ECO:0007669"/>
    <property type="project" value="InterPro"/>
</dbReference>
<protein>
    <submittedName>
        <fullName evidence="1">Class II fructose-bisphosphate aldolase</fullName>
    </submittedName>
</protein>
<reference evidence="2" key="1">
    <citation type="journal article" date="2020" name="bioRxiv">
        <title>A rank-normalized archaeal taxonomy based on genome phylogeny resolves widespread incomplete and uneven classifications.</title>
        <authorList>
            <person name="Rinke C."/>
            <person name="Chuvochina M."/>
            <person name="Mussig A.J."/>
            <person name="Chaumeil P.-A."/>
            <person name="Waite D.W."/>
            <person name="Whitman W.B."/>
            <person name="Parks D.H."/>
            <person name="Hugenholtz P."/>
        </authorList>
    </citation>
    <scope>NUCLEOTIDE SEQUENCE [LARGE SCALE GENOMIC DNA]</scope>
</reference>
<comment type="caution">
    <text evidence="1">The sequence shown here is derived from an EMBL/GenBank/DDBJ whole genome shotgun (WGS) entry which is preliminary data.</text>
</comment>
<evidence type="ECO:0000313" key="1">
    <source>
        <dbReference type="EMBL" id="HIH17194.1"/>
    </source>
</evidence>
<dbReference type="Pfam" id="PF01116">
    <property type="entry name" value="F_bP_aldolase"/>
    <property type="match status" value="1"/>
</dbReference>
<accession>A0A7J4JIL6</accession>
<gene>
    <name evidence="1" type="ORF">HA252_07375</name>
</gene>
<dbReference type="AlphaFoldDB" id="A0A7J4JIL6"/>